<feature type="domain" description="Fe2OG dioxygenase" evidence="3">
    <location>
        <begin position="183"/>
        <end position="282"/>
    </location>
</feature>
<evidence type="ECO:0000256" key="2">
    <source>
        <dbReference type="SAM" id="MobiDB-lite"/>
    </source>
</evidence>
<dbReference type="InterPro" id="IPR026992">
    <property type="entry name" value="DIOX_N"/>
</dbReference>
<feature type="region of interest" description="Disordered" evidence="2">
    <location>
        <begin position="199"/>
        <end position="226"/>
    </location>
</feature>
<dbReference type="PANTHER" id="PTHR47990">
    <property type="entry name" value="2-OXOGLUTARATE (2OG) AND FE(II)-DEPENDENT OXYGENASE SUPERFAMILY PROTEIN-RELATED"/>
    <property type="match status" value="1"/>
</dbReference>
<dbReference type="Gene3D" id="2.60.120.330">
    <property type="entry name" value="B-lactam Antibiotic, Isopenicillin N Synthase, Chain"/>
    <property type="match status" value="1"/>
</dbReference>
<gene>
    <name evidence="4" type="ORF">THASP1DRAFT_20681</name>
</gene>
<accession>A0A4P9XGM3</accession>
<dbReference type="Pfam" id="PF14226">
    <property type="entry name" value="DIOX_N"/>
    <property type="match status" value="1"/>
</dbReference>
<organism evidence="4 5">
    <name type="scientific">Thamnocephalis sphaerospora</name>
    <dbReference type="NCBI Taxonomy" id="78915"/>
    <lineage>
        <taxon>Eukaryota</taxon>
        <taxon>Fungi</taxon>
        <taxon>Fungi incertae sedis</taxon>
        <taxon>Zoopagomycota</taxon>
        <taxon>Zoopagomycotina</taxon>
        <taxon>Zoopagomycetes</taxon>
        <taxon>Zoopagales</taxon>
        <taxon>Sigmoideomycetaceae</taxon>
        <taxon>Thamnocephalis</taxon>
    </lineage>
</organism>
<dbReference type="InterPro" id="IPR044861">
    <property type="entry name" value="IPNS-like_FE2OG_OXY"/>
</dbReference>
<comment type="similarity">
    <text evidence="1">Belongs to the iron/ascorbate-dependent oxidoreductase family.</text>
</comment>
<keyword evidence="1" id="KW-0560">Oxidoreductase</keyword>
<protein>
    <recommendedName>
        <fullName evidence="3">Fe2OG dioxygenase domain-containing protein</fullName>
    </recommendedName>
</protein>
<dbReference type="EMBL" id="KZ993446">
    <property type="protein sequence ID" value="RKP04795.1"/>
    <property type="molecule type" value="Genomic_DNA"/>
</dbReference>
<evidence type="ECO:0000313" key="5">
    <source>
        <dbReference type="Proteomes" id="UP000271241"/>
    </source>
</evidence>
<reference evidence="5" key="1">
    <citation type="journal article" date="2018" name="Nat. Microbiol.">
        <title>Leveraging single-cell genomics to expand the fungal tree of life.</title>
        <authorList>
            <person name="Ahrendt S.R."/>
            <person name="Quandt C.A."/>
            <person name="Ciobanu D."/>
            <person name="Clum A."/>
            <person name="Salamov A."/>
            <person name="Andreopoulos B."/>
            <person name="Cheng J.F."/>
            <person name="Woyke T."/>
            <person name="Pelin A."/>
            <person name="Henrissat B."/>
            <person name="Reynolds N.K."/>
            <person name="Benny G.L."/>
            <person name="Smith M.E."/>
            <person name="James T.Y."/>
            <person name="Grigoriev I.V."/>
        </authorList>
    </citation>
    <scope>NUCLEOTIDE SEQUENCE [LARGE SCALE GENOMIC DNA]</scope>
    <source>
        <strain evidence="5">RSA 1356</strain>
    </source>
</reference>
<evidence type="ECO:0000259" key="3">
    <source>
        <dbReference type="PROSITE" id="PS51471"/>
    </source>
</evidence>
<evidence type="ECO:0000313" key="4">
    <source>
        <dbReference type="EMBL" id="RKP04795.1"/>
    </source>
</evidence>
<dbReference type="InterPro" id="IPR050231">
    <property type="entry name" value="Iron_ascorbate_oxido_reductase"/>
</dbReference>
<keyword evidence="1" id="KW-0408">Iron</keyword>
<dbReference type="PRINTS" id="PR00682">
    <property type="entry name" value="IPNSYNTHASE"/>
</dbReference>
<dbReference type="Proteomes" id="UP000271241">
    <property type="component" value="Unassembled WGS sequence"/>
</dbReference>
<keyword evidence="5" id="KW-1185">Reference proteome</keyword>
<dbReference type="SUPFAM" id="SSF51197">
    <property type="entry name" value="Clavaminate synthase-like"/>
    <property type="match status" value="1"/>
</dbReference>
<proteinExistence type="inferred from homology"/>
<name>A0A4P9XGM3_9FUNG</name>
<keyword evidence="1" id="KW-0479">Metal-binding</keyword>
<dbReference type="PROSITE" id="PS51471">
    <property type="entry name" value="FE2OG_OXY"/>
    <property type="match status" value="1"/>
</dbReference>
<dbReference type="Pfam" id="PF03171">
    <property type="entry name" value="2OG-FeII_Oxy"/>
    <property type="match status" value="1"/>
</dbReference>
<evidence type="ECO:0000256" key="1">
    <source>
        <dbReference type="RuleBase" id="RU003682"/>
    </source>
</evidence>
<sequence length="325" mass="36000">MTVLNLPVVDFGPYLDPNSTAEQRQAVDQAIDKACRHLGIFILKNHGVPDELCNRMLDCIRRFIQLPDEEKRKYDVASKVRGYVQSNQSLVEGLELHYENVGFYPPVNCLSNGLSPTIDPASPNARLPTSPDALGMPDAWPSDEFRAQTDEYLEHILQLKNRVHASIATSLGLGASSRKRFDDTIFALAFNGYQGLTESEVSNGGTNLPEHEDPGSDSDSTSLQVQDRDGKWYDVQPIPGAFVVNVGIILNRWTAGQYHATLHRVVHRSKKPRISAAVFVDPSFETSVAPLPELTPAGKSPAGQKEETFAEFFLDWIGETSESKY</sequence>
<dbReference type="InterPro" id="IPR005123">
    <property type="entry name" value="Oxoglu/Fe-dep_dioxygenase_dom"/>
</dbReference>
<dbReference type="STRING" id="78915.A0A4P9XGM3"/>
<dbReference type="OrthoDB" id="288590at2759"/>
<dbReference type="GO" id="GO:0016491">
    <property type="term" value="F:oxidoreductase activity"/>
    <property type="evidence" value="ECO:0007669"/>
    <property type="project" value="UniProtKB-KW"/>
</dbReference>
<dbReference type="InterPro" id="IPR027443">
    <property type="entry name" value="IPNS-like_sf"/>
</dbReference>
<dbReference type="AlphaFoldDB" id="A0A4P9XGM3"/>
<dbReference type="GO" id="GO:0046872">
    <property type="term" value="F:metal ion binding"/>
    <property type="evidence" value="ECO:0007669"/>
    <property type="project" value="UniProtKB-KW"/>
</dbReference>